<evidence type="ECO:0000313" key="2">
    <source>
        <dbReference type="Proteomes" id="UP000183832"/>
    </source>
</evidence>
<gene>
    <name evidence="1" type="ORF">CLUMA_CG011044</name>
</gene>
<dbReference type="EMBL" id="CVRI01000047">
    <property type="protein sequence ID" value="CRK97659.1"/>
    <property type="molecule type" value="Genomic_DNA"/>
</dbReference>
<proteinExistence type="predicted"/>
<dbReference type="AlphaFoldDB" id="A0A1J1IBT1"/>
<reference evidence="1 2" key="1">
    <citation type="submission" date="2015-04" db="EMBL/GenBank/DDBJ databases">
        <authorList>
            <person name="Syromyatnikov M.Y."/>
            <person name="Popov V.N."/>
        </authorList>
    </citation>
    <scope>NUCLEOTIDE SEQUENCE [LARGE SCALE GENOMIC DNA]</scope>
</reference>
<accession>A0A1J1IBT1</accession>
<keyword evidence="2" id="KW-1185">Reference proteome</keyword>
<dbReference type="Proteomes" id="UP000183832">
    <property type="component" value="Unassembled WGS sequence"/>
</dbReference>
<organism evidence="1 2">
    <name type="scientific">Clunio marinus</name>
    <dbReference type="NCBI Taxonomy" id="568069"/>
    <lineage>
        <taxon>Eukaryota</taxon>
        <taxon>Metazoa</taxon>
        <taxon>Ecdysozoa</taxon>
        <taxon>Arthropoda</taxon>
        <taxon>Hexapoda</taxon>
        <taxon>Insecta</taxon>
        <taxon>Pterygota</taxon>
        <taxon>Neoptera</taxon>
        <taxon>Endopterygota</taxon>
        <taxon>Diptera</taxon>
        <taxon>Nematocera</taxon>
        <taxon>Chironomoidea</taxon>
        <taxon>Chironomidae</taxon>
        <taxon>Clunio</taxon>
    </lineage>
</organism>
<protein>
    <submittedName>
        <fullName evidence="1">CLUMA_CG011044, isoform A</fullName>
    </submittedName>
</protein>
<evidence type="ECO:0000313" key="1">
    <source>
        <dbReference type="EMBL" id="CRK97659.1"/>
    </source>
</evidence>
<sequence>MSHNITNKRSATAKLIIKMISFDIESKPFLPSTTKALPTRPAIPINENSTKTVLDTLSYGLVKPFISIGFNFTRSFCKTKIFQYIKDTPHTQRHFKSFLGATGIFNGPHSKQFLTRRGSHENFIAILGMKKIVDVVFEARNVLSLTKLKGSVLRDGTQFVQLLRRKKSTKIVMVAIRKRVIAKAVEGII</sequence>
<name>A0A1J1IBT1_9DIPT</name>